<keyword evidence="6 12" id="KW-0812">Transmembrane</keyword>
<evidence type="ECO:0000256" key="14">
    <source>
        <dbReference type="SAM" id="SignalP"/>
    </source>
</evidence>
<evidence type="ECO:0000256" key="3">
    <source>
        <dbReference type="ARBA" id="ARBA00022448"/>
    </source>
</evidence>
<evidence type="ECO:0000313" key="16">
    <source>
        <dbReference type="EMBL" id="MDT8504250.1"/>
    </source>
</evidence>
<keyword evidence="17" id="KW-1185">Reference proteome</keyword>
<keyword evidence="3 12" id="KW-0813">Transport</keyword>
<feature type="domain" description="Secretin/TonB short N-terminal" evidence="15">
    <location>
        <begin position="69"/>
        <end position="119"/>
    </location>
</feature>
<evidence type="ECO:0000256" key="9">
    <source>
        <dbReference type="ARBA" id="ARBA00023136"/>
    </source>
</evidence>
<keyword evidence="5" id="KW-0406">Ion transport</keyword>
<dbReference type="Pfam" id="PF00593">
    <property type="entry name" value="TonB_dep_Rec_b-barrel"/>
    <property type="match status" value="1"/>
</dbReference>
<dbReference type="Pfam" id="PF07715">
    <property type="entry name" value="Plug"/>
    <property type="match status" value="1"/>
</dbReference>
<evidence type="ECO:0000256" key="8">
    <source>
        <dbReference type="ARBA" id="ARBA00023077"/>
    </source>
</evidence>
<dbReference type="Gene3D" id="2.170.130.10">
    <property type="entry name" value="TonB-dependent receptor, plug domain"/>
    <property type="match status" value="1"/>
</dbReference>
<keyword evidence="11 12" id="KW-0998">Cell outer membrane</keyword>
<evidence type="ECO:0000259" key="15">
    <source>
        <dbReference type="SMART" id="SM00965"/>
    </source>
</evidence>
<dbReference type="InterPro" id="IPR012910">
    <property type="entry name" value="Plug_dom"/>
</dbReference>
<evidence type="ECO:0000313" key="17">
    <source>
        <dbReference type="Proteomes" id="UP001074635"/>
    </source>
</evidence>
<dbReference type="Gene3D" id="3.55.50.30">
    <property type="match status" value="1"/>
</dbReference>
<evidence type="ECO:0000256" key="11">
    <source>
        <dbReference type="ARBA" id="ARBA00023237"/>
    </source>
</evidence>
<dbReference type="EMBL" id="JAPQTC020000002">
    <property type="protein sequence ID" value="MDT8504250.1"/>
    <property type="molecule type" value="Genomic_DNA"/>
</dbReference>
<dbReference type="Gene3D" id="2.40.170.20">
    <property type="entry name" value="TonB-dependent receptor, beta-barrel domain"/>
    <property type="match status" value="1"/>
</dbReference>
<proteinExistence type="inferred from homology"/>
<comment type="similarity">
    <text evidence="2 12 13">Belongs to the TonB-dependent receptor family.</text>
</comment>
<dbReference type="InterPro" id="IPR037066">
    <property type="entry name" value="Plug_dom_sf"/>
</dbReference>
<dbReference type="PROSITE" id="PS52016">
    <property type="entry name" value="TONB_DEPENDENT_REC_3"/>
    <property type="match status" value="1"/>
</dbReference>
<keyword evidence="7" id="KW-0408">Iron</keyword>
<keyword evidence="10 16" id="KW-0675">Receptor</keyword>
<evidence type="ECO:0000256" key="1">
    <source>
        <dbReference type="ARBA" id="ARBA00004571"/>
    </source>
</evidence>
<evidence type="ECO:0000256" key="10">
    <source>
        <dbReference type="ARBA" id="ARBA00023170"/>
    </source>
</evidence>
<comment type="subcellular location">
    <subcellularLocation>
        <location evidence="1 12">Cell outer membrane</location>
        <topology evidence="1 12">Multi-pass membrane protein</topology>
    </subcellularLocation>
</comment>
<dbReference type="Pfam" id="PF07660">
    <property type="entry name" value="STN"/>
    <property type="match status" value="1"/>
</dbReference>
<evidence type="ECO:0000256" key="2">
    <source>
        <dbReference type="ARBA" id="ARBA00009810"/>
    </source>
</evidence>
<evidence type="ECO:0000256" key="5">
    <source>
        <dbReference type="ARBA" id="ARBA00022496"/>
    </source>
</evidence>
<reference evidence="16" key="1">
    <citation type="submission" date="2023-08" db="EMBL/GenBank/DDBJ databases">
        <title>Study of Resistomes in environmental pathogenic environmental.</title>
        <authorList>
            <person name="Bhattacharjee A."/>
            <person name="Singh A.K."/>
        </authorList>
    </citation>
    <scope>NUCLEOTIDE SEQUENCE</scope>
    <source>
        <strain evidence="16">S1</strain>
    </source>
</reference>
<evidence type="ECO:0000256" key="12">
    <source>
        <dbReference type="PROSITE-ProRule" id="PRU01360"/>
    </source>
</evidence>
<dbReference type="InterPro" id="IPR011662">
    <property type="entry name" value="Secretin/TonB_short_N"/>
</dbReference>
<keyword evidence="9 12" id="KW-0472">Membrane</keyword>
<dbReference type="NCBIfam" id="TIGR01783">
    <property type="entry name" value="TonB-siderophor"/>
    <property type="match status" value="1"/>
</dbReference>
<dbReference type="PANTHER" id="PTHR32552:SF74">
    <property type="entry name" value="HYDROXAMATE SIDEROPHORE RECEPTOR FHUE"/>
    <property type="match status" value="1"/>
</dbReference>
<dbReference type="CDD" id="cd01347">
    <property type="entry name" value="ligand_gated_channel"/>
    <property type="match status" value="1"/>
</dbReference>
<sequence length="803" mass="88533">MGNRPFRSTSRRLASRSALCINLTAMAVLGAFSLSMSMSVQAQEVAVQIKLPAQSLDDSLIQLGRQTDLQFFYTPQVVAGIQAPAVQGTMAPEQALQRLLQGTLVQYRREGKNVMLSRLSEITELAPVTVVGNLGATTEGSGSYAADSVTLFRGVTSLREIPQSVSVMTRQQIEDRGWTTSAEALRQVTGVTLSGYEGQESPSIRGFSANIQADGVPIQSSYTGGTGNNTIAQYDRIEVLRGPSALLSGTGEPGGTVNYVRKRPLKEFGMSGALRAGSWQHGGVDLDVSAPLTEDGRLRARGVLSHDDKKTFYETWFNRYTLIYGAIEYDLTPDTTLGLTGTYGYQKHIVNWGLPRYMNDELPGRDAYVGSDQPSTRKSPEFSADLTHRFDNGWEAKLTYNYGKVDTEAYSFFNTRIDETTGLSKGGNAGYLDESRIYQGGDISATGPFDLFGQTHELTLGYNITERDYRSGQAYTAAPPHYVLDDHGSYQFGSPDSRSQTVTKQSGVYTAARFSLTDDFRLILGGRWTDYSSKSRTTWPSQTRWNSSNAKASNEFTPYGGLVWDFHPDMTWYASYADTFVPQSNFDYSGNILKPRVGWQAETGLKGEFMDGRLKATMALFYLEDKNRSMVDNEHIGCGGSAAGTCYQSAGKVESKGLELELTGNPTPEWDISASYTWNRSKIVKDTNRANLGAPVNAAVPVHMFKLWTQYRFNNKVMDGALQGWTVGAGLNVQSDTYNGIYTQGGYATVAAKIGYQIDPHWNVDLLVDNLFDRTYLRQVGSAGFSSFYGAPRNVMLNLRWKY</sequence>
<dbReference type="SMART" id="SM00965">
    <property type="entry name" value="STN"/>
    <property type="match status" value="1"/>
</dbReference>
<protein>
    <submittedName>
        <fullName evidence="16">TonB-dependent siderophore receptor</fullName>
    </submittedName>
</protein>
<evidence type="ECO:0000256" key="7">
    <source>
        <dbReference type="ARBA" id="ARBA00023004"/>
    </source>
</evidence>
<dbReference type="InterPro" id="IPR010105">
    <property type="entry name" value="TonB_sidphr_rcpt"/>
</dbReference>
<evidence type="ECO:0000256" key="13">
    <source>
        <dbReference type="RuleBase" id="RU003357"/>
    </source>
</evidence>
<dbReference type="PANTHER" id="PTHR32552">
    <property type="entry name" value="FERRICHROME IRON RECEPTOR-RELATED"/>
    <property type="match status" value="1"/>
</dbReference>
<feature type="chain" id="PRO_5046944105" evidence="14">
    <location>
        <begin position="43"/>
        <end position="803"/>
    </location>
</feature>
<keyword evidence="14" id="KW-0732">Signal</keyword>
<keyword evidence="4 12" id="KW-1134">Transmembrane beta strand</keyword>
<feature type="signal peptide" evidence="14">
    <location>
        <begin position="1"/>
        <end position="42"/>
    </location>
</feature>
<gene>
    <name evidence="16" type="ORF">OYC61_008105</name>
</gene>
<organism evidence="16 17">
    <name type="scientific">Alcaligenes nematophilus</name>
    <dbReference type="NCBI Taxonomy" id="2994643"/>
    <lineage>
        <taxon>Bacteria</taxon>
        <taxon>Pseudomonadati</taxon>
        <taxon>Pseudomonadota</taxon>
        <taxon>Betaproteobacteria</taxon>
        <taxon>Burkholderiales</taxon>
        <taxon>Alcaligenaceae</taxon>
        <taxon>Alcaligenes</taxon>
    </lineage>
</organism>
<keyword evidence="8 13" id="KW-0798">TonB box</keyword>
<keyword evidence="5" id="KW-0410">Iron transport</keyword>
<evidence type="ECO:0000256" key="4">
    <source>
        <dbReference type="ARBA" id="ARBA00022452"/>
    </source>
</evidence>
<dbReference type="RefSeq" id="WP_268379936.1">
    <property type="nucleotide sequence ID" value="NZ_JAPQTC020000002.1"/>
</dbReference>
<dbReference type="Proteomes" id="UP001074635">
    <property type="component" value="Unassembled WGS sequence"/>
</dbReference>
<dbReference type="InterPro" id="IPR036942">
    <property type="entry name" value="Beta-barrel_TonB_sf"/>
</dbReference>
<dbReference type="InterPro" id="IPR000531">
    <property type="entry name" value="Beta-barrel_TonB"/>
</dbReference>
<name>A0ABU3MSF9_9BURK</name>
<comment type="caution">
    <text evidence="16">The sequence shown here is derived from an EMBL/GenBank/DDBJ whole genome shotgun (WGS) entry which is preliminary data.</text>
</comment>
<evidence type="ECO:0000256" key="6">
    <source>
        <dbReference type="ARBA" id="ARBA00022692"/>
    </source>
</evidence>
<dbReference type="InterPro" id="IPR039426">
    <property type="entry name" value="TonB-dep_rcpt-like"/>
</dbReference>
<accession>A0ABU3MSF9</accession>
<dbReference type="SUPFAM" id="SSF56935">
    <property type="entry name" value="Porins"/>
    <property type="match status" value="1"/>
</dbReference>